<feature type="compositionally biased region" description="Polar residues" evidence="1">
    <location>
        <begin position="1"/>
        <end position="15"/>
    </location>
</feature>
<accession>A0A0C3ADU6</accession>
<evidence type="ECO:0000313" key="4">
    <source>
        <dbReference type="Proteomes" id="UP000054166"/>
    </source>
</evidence>
<gene>
    <name evidence="3" type="ORF">PILCRDRAFT_747179</name>
</gene>
<evidence type="ECO:0000313" key="3">
    <source>
        <dbReference type="EMBL" id="KIM71968.1"/>
    </source>
</evidence>
<dbReference type="InParanoid" id="A0A0C3ADU6"/>
<dbReference type="EMBL" id="KN833181">
    <property type="protein sequence ID" value="KIM71968.1"/>
    <property type="molecule type" value="Genomic_DNA"/>
</dbReference>
<feature type="compositionally biased region" description="Low complexity" evidence="1">
    <location>
        <begin position="16"/>
        <end position="25"/>
    </location>
</feature>
<dbReference type="Proteomes" id="UP000054166">
    <property type="component" value="Unassembled WGS sequence"/>
</dbReference>
<dbReference type="HOGENOM" id="CLU_2794855_0_0_1"/>
<name>A0A0C3ADU6_PILCF</name>
<evidence type="ECO:0000256" key="1">
    <source>
        <dbReference type="SAM" id="MobiDB-lite"/>
    </source>
</evidence>
<keyword evidence="2" id="KW-0812">Transmembrane</keyword>
<organism evidence="3 4">
    <name type="scientific">Piloderma croceum (strain F 1598)</name>
    <dbReference type="NCBI Taxonomy" id="765440"/>
    <lineage>
        <taxon>Eukaryota</taxon>
        <taxon>Fungi</taxon>
        <taxon>Dikarya</taxon>
        <taxon>Basidiomycota</taxon>
        <taxon>Agaricomycotina</taxon>
        <taxon>Agaricomycetes</taxon>
        <taxon>Agaricomycetidae</taxon>
        <taxon>Atheliales</taxon>
        <taxon>Atheliaceae</taxon>
        <taxon>Piloderma</taxon>
    </lineage>
</organism>
<reference evidence="4" key="2">
    <citation type="submission" date="2015-01" db="EMBL/GenBank/DDBJ databases">
        <title>Evolutionary Origins and Diversification of the Mycorrhizal Mutualists.</title>
        <authorList>
            <consortium name="DOE Joint Genome Institute"/>
            <consortium name="Mycorrhizal Genomics Consortium"/>
            <person name="Kohler A."/>
            <person name="Kuo A."/>
            <person name="Nagy L.G."/>
            <person name="Floudas D."/>
            <person name="Copeland A."/>
            <person name="Barry K.W."/>
            <person name="Cichocki N."/>
            <person name="Veneault-Fourrey C."/>
            <person name="LaButti K."/>
            <person name="Lindquist E.A."/>
            <person name="Lipzen A."/>
            <person name="Lundell T."/>
            <person name="Morin E."/>
            <person name="Murat C."/>
            <person name="Riley R."/>
            <person name="Ohm R."/>
            <person name="Sun H."/>
            <person name="Tunlid A."/>
            <person name="Henrissat B."/>
            <person name="Grigoriev I.V."/>
            <person name="Hibbett D.S."/>
            <person name="Martin F."/>
        </authorList>
    </citation>
    <scope>NUCLEOTIDE SEQUENCE [LARGE SCALE GENOMIC DNA]</scope>
    <source>
        <strain evidence="4">F 1598</strain>
    </source>
</reference>
<feature type="transmembrane region" description="Helical" evidence="2">
    <location>
        <begin position="34"/>
        <end position="56"/>
    </location>
</feature>
<reference evidence="3 4" key="1">
    <citation type="submission" date="2014-04" db="EMBL/GenBank/DDBJ databases">
        <authorList>
            <consortium name="DOE Joint Genome Institute"/>
            <person name="Kuo A."/>
            <person name="Tarkka M."/>
            <person name="Buscot F."/>
            <person name="Kohler A."/>
            <person name="Nagy L.G."/>
            <person name="Floudas D."/>
            <person name="Copeland A."/>
            <person name="Barry K.W."/>
            <person name="Cichocki N."/>
            <person name="Veneault-Fourrey C."/>
            <person name="LaButti K."/>
            <person name="Lindquist E.A."/>
            <person name="Lipzen A."/>
            <person name="Lundell T."/>
            <person name="Morin E."/>
            <person name="Murat C."/>
            <person name="Sun H."/>
            <person name="Tunlid A."/>
            <person name="Henrissat B."/>
            <person name="Grigoriev I.V."/>
            <person name="Hibbett D.S."/>
            <person name="Martin F."/>
            <person name="Nordberg H.P."/>
            <person name="Cantor M.N."/>
            <person name="Hua S.X."/>
        </authorList>
    </citation>
    <scope>NUCLEOTIDE SEQUENCE [LARGE SCALE GENOMIC DNA]</scope>
    <source>
        <strain evidence="3 4">F 1598</strain>
    </source>
</reference>
<evidence type="ECO:0000256" key="2">
    <source>
        <dbReference type="SAM" id="Phobius"/>
    </source>
</evidence>
<feature type="region of interest" description="Disordered" evidence="1">
    <location>
        <begin position="1"/>
        <end position="25"/>
    </location>
</feature>
<dbReference type="AlphaFoldDB" id="A0A0C3ADU6"/>
<keyword evidence="2" id="KW-0472">Membrane</keyword>
<keyword evidence="4" id="KW-1185">Reference proteome</keyword>
<proteinExistence type="predicted"/>
<protein>
    <submittedName>
        <fullName evidence="3">Uncharacterized protein</fullName>
    </submittedName>
</protein>
<keyword evidence="2" id="KW-1133">Transmembrane helix</keyword>
<sequence>MQIAPTTHANGFYLTSSTASSSHNSVPRLNYTKAIVILQIISLWFVDGLVFGILWARPITLPVDRASI</sequence>